<dbReference type="PANTHER" id="PTHR30046">
    <property type="entry name" value="FLAGELLAR M-RING PROTEIN"/>
    <property type="match status" value="1"/>
</dbReference>
<dbReference type="NCBIfam" id="TIGR00206">
    <property type="entry name" value="fliF"/>
    <property type="match status" value="1"/>
</dbReference>
<comment type="function">
    <text evidence="9">The M ring may be actively involved in energy transduction.</text>
</comment>
<evidence type="ECO:0000259" key="13">
    <source>
        <dbReference type="Pfam" id="PF08345"/>
    </source>
</evidence>
<dbReference type="Proteomes" id="UP000593802">
    <property type="component" value="Chromosome"/>
</dbReference>
<keyword evidence="8 9" id="KW-0975">Bacterial flagellum</keyword>
<evidence type="ECO:0000256" key="6">
    <source>
        <dbReference type="ARBA" id="ARBA00022989"/>
    </source>
</evidence>
<dbReference type="GO" id="GO:0009431">
    <property type="term" value="C:bacterial-type flagellum basal body, MS ring"/>
    <property type="evidence" value="ECO:0007669"/>
    <property type="project" value="InterPro"/>
</dbReference>
<dbReference type="InterPro" id="IPR013556">
    <property type="entry name" value="Flag_M-ring_C"/>
</dbReference>
<comment type="similarity">
    <text evidence="3 9">Belongs to the FliF family.</text>
</comment>
<evidence type="ECO:0000256" key="9">
    <source>
        <dbReference type="PIRNR" id="PIRNR004862"/>
    </source>
</evidence>
<evidence type="ECO:0000313" key="15">
    <source>
        <dbReference type="Proteomes" id="UP000593802"/>
    </source>
</evidence>
<evidence type="ECO:0000256" key="1">
    <source>
        <dbReference type="ARBA" id="ARBA00004117"/>
    </source>
</evidence>
<feature type="transmembrane region" description="Helical" evidence="11">
    <location>
        <begin position="428"/>
        <end position="448"/>
    </location>
</feature>
<keyword evidence="6 11" id="KW-1133">Transmembrane helix</keyword>
<dbReference type="GO" id="GO:0071973">
    <property type="term" value="P:bacterial-type flagellum-dependent cell motility"/>
    <property type="evidence" value="ECO:0007669"/>
    <property type="project" value="InterPro"/>
</dbReference>
<dbReference type="InterPro" id="IPR045851">
    <property type="entry name" value="AMP-bd_C_sf"/>
</dbReference>
<dbReference type="InterPro" id="IPR006182">
    <property type="entry name" value="FliF_N_dom"/>
</dbReference>
<evidence type="ECO:0000256" key="4">
    <source>
        <dbReference type="ARBA" id="ARBA00022475"/>
    </source>
</evidence>
<dbReference type="AlphaFoldDB" id="A0A7I8D567"/>
<comment type="subcellular location">
    <subcellularLocation>
        <location evidence="1 9">Bacterial flagellum basal body</location>
    </subcellularLocation>
    <subcellularLocation>
        <location evidence="2">Cell membrane</location>
        <topology evidence="2">Multi-pass membrane protein</topology>
    </subcellularLocation>
</comment>
<dbReference type="InterPro" id="IPR043427">
    <property type="entry name" value="YscJ/FliF"/>
</dbReference>
<evidence type="ECO:0000256" key="8">
    <source>
        <dbReference type="ARBA" id="ARBA00023143"/>
    </source>
</evidence>
<keyword evidence="14" id="KW-0282">Flagellum</keyword>
<dbReference type="Gene3D" id="3.30.300.30">
    <property type="match status" value="1"/>
</dbReference>
<keyword evidence="5 11" id="KW-0812">Transmembrane</keyword>
<reference evidence="14 15" key="1">
    <citation type="submission" date="2020-08" db="EMBL/GenBank/DDBJ databases">
        <title>Complete Genome Sequence of Effusibacillus dendaii Strain skT53, Isolated from Farmland soil.</title>
        <authorList>
            <person name="Konishi T."/>
            <person name="Kawasaki H."/>
        </authorList>
    </citation>
    <scope>NUCLEOTIDE SEQUENCE [LARGE SCALE GENOMIC DNA]</scope>
    <source>
        <strain evidence="15">skT53</strain>
    </source>
</reference>
<evidence type="ECO:0000313" key="14">
    <source>
        <dbReference type="EMBL" id="BCJ85258.1"/>
    </source>
</evidence>
<dbReference type="Pfam" id="PF08345">
    <property type="entry name" value="YscJ_FliF_C"/>
    <property type="match status" value="1"/>
</dbReference>
<sequence length="506" mass="56171">MNQQIRELIGRLSEYWKQLEPHQRRNLMIAGIFFVITVALLSWFAFRPNYVAVYSNLEANAAGEIVAKLDEMKIPNQVQGTSVLVPEQYADRARVQLAMNNLPQTGYIDFGIFNQQSVIGMTENEFNVKYLNALQGSIANTIRSVQGIQDAQVHIVMQDQTLFLKPDRQDAKASVLLKVAPGVKLTHEQVLGIRQLVSGSVQGLKPENITIIDQNGVRLLEDGEQPNNQTGPGADKELQVRKQIRQDYEQKIRNALERMYGYGNVEVIVNPEVSFDKVQRTDEQYASPIQGSDQGIVRSEQRTSESTQNTAAPVTGPAGNATNNVNSQTKSATGSNSSTDKRTQTTNYEINKSIIQTAGQAFTVKKVSVSVLLNGTVNNQQKQDITNLVATAIGYKNDGTNNTDITVMGSTFQAPQNPFQPAWYQNPWAIGGIVAGLLLLGGGAYVIARRRRAASEEEDLQPVPVSQVPVLPEETSQQRMRKQLEKMVNQKPEEFTNLLRTWLAEE</sequence>
<feature type="domain" description="Flagellar M-ring N-terminal" evidence="12">
    <location>
        <begin position="47"/>
        <end position="218"/>
    </location>
</feature>
<accession>A0A7I8D567</accession>
<gene>
    <name evidence="14" type="primary">fliF</name>
    <name evidence="14" type="ORF">skT53_02430</name>
</gene>
<feature type="region of interest" description="Disordered" evidence="10">
    <location>
        <begin position="285"/>
        <end position="344"/>
    </location>
</feature>
<dbReference type="Pfam" id="PF01514">
    <property type="entry name" value="YscJ_FliF"/>
    <property type="match status" value="1"/>
</dbReference>
<evidence type="ECO:0000256" key="10">
    <source>
        <dbReference type="SAM" id="MobiDB-lite"/>
    </source>
</evidence>
<keyword evidence="7 11" id="KW-0472">Membrane</keyword>
<organism evidence="14 15">
    <name type="scientific">Effusibacillus dendaii</name>
    <dbReference type="NCBI Taxonomy" id="2743772"/>
    <lineage>
        <taxon>Bacteria</taxon>
        <taxon>Bacillati</taxon>
        <taxon>Bacillota</taxon>
        <taxon>Bacilli</taxon>
        <taxon>Bacillales</taxon>
        <taxon>Alicyclobacillaceae</taxon>
        <taxon>Effusibacillus</taxon>
    </lineage>
</organism>
<dbReference type="PANTHER" id="PTHR30046:SF0">
    <property type="entry name" value="FLAGELLAR M-RING PROTEIN"/>
    <property type="match status" value="1"/>
</dbReference>
<keyword evidence="14" id="KW-0969">Cilium</keyword>
<dbReference type="GO" id="GO:0003774">
    <property type="term" value="F:cytoskeletal motor activity"/>
    <property type="evidence" value="ECO:0007669"/>
    <property type="project" value="InterPro"/>
</dbReference>
<dbReference type="RefSeq" id="WP_200759400.1">
    <property type="nucleotide sequence ID" value="NZ_AP023366.1"/>
</dbReference>
<keyword evidence="15" id="KW-1185">Reference proteome</keyword>
<evidence type="ECO:0000256" key="2">
    <source>
        <dbReference type="ARBA" id="ARBA00004651"/>
    </source>
</evidence>
<keyword evidence="4" id="KW-1003">Cell membrane</keyword>
<feature type="compositionally biased region" description="Polar residues" evidence="10">
    <location>
        <begin position="320"/>
        <end position="344"/>
    </location>
</feature>
<dbReference type="EMBL" id="AP023366">
    <property type="protein sequence ID" value="BCJ85258.1"/>
    <property type="molecule type" value="Genomic_DNA"/>
</dbReference>
<evidence type="ECO:0000256" key="3">
    <source>
        <dbReference type="ARBA" id="ARBA00007971"/>
    </source>
</evidence>
<proteinExistence type="inferred from homology"/>
<evidence type="ECO:0000256" key="7">
    <source>
        <dbReference type="ARBA" id="ARBA00023136"/>
    </source>
</evidence>
<dbReference type="KEGG" id="eff:skT53_02430"/>
<name>A0A7I8D567_9BACL</name>
<protein>
    <recommendedName>
        <fullName evidence="9">Flagellar M-ring protein</fullName>
    </recommendedName>
</protein>
<dbReference type="PRINTS" id="PR01009">
    <property type="entry name" value="FLGMRINGFLIF"/>
</dbReference>
<dbReference type="GO" id="GO:0005886">
    <property type="term" value="C:plasma membrane"/>
    <property type="evidence" value="ECO:0007669"/>
    <property type="project" value="UniProtKB-SubCell"/>
</dbReference>
<feature type="domain" description="Flagellar M-ring C-terminal" evidence="13">
    <location>
        <begin position="256"/>
        <end position="410"/>
    </location>
</feature>
<evidence type="ECO:0000256" key="11">
    <source>
        <dbReference type="SAM" id="Phobius"/>
    </source>
</evidence>
<feature type="transmembrane region" description="Helical" evidence="11">
    <location>
        <begin position="27"/>
        <end position="46"/>
    </location>
</feature>
<evidence type="ECO:0000256" key="5">
    <source>
        <dbReference type="ARBA" id="ARBA00022692"/>
    </source>
</evidence>
<keyword evidence="14" id="KW-0966">Cell projection</keyword>
<dbReference type="InterPro" id="IPR000067">
    <property type="entry name" value="FlgMring_FliF"/>
</dbReference>
<evidence type="ECO:0000259" key="12">
    <source>
        <dbReference type="Pfam" id="PF01514"/>
    </source>
</evidence>
<dbReference type="PIRSF" id="PIRSF004862">
    <property type="entry name" value="FliF"/>
    <property type="match status" value="1"/>
</dbReference>